<comment type="function">
    <text evidence="2 10 12">Catalyzes the transfer of a dimethylallyl group onto the adenine at position 37 in tRNAs that read codons beginning with uridine, leading to the formation of N6-(dimethylallyl)adenosine (i(6)A).</text>
</comment>
<dbReference type="EMBL" id="CP041616">
    <property type="protein sequence ID" value="QDO90412.1"/>
    <property type="molecule type" value="Genomic_DNA"/>
</dbReference>
<evidence type="ECO:0000256" key="8">
    <source>
        <dbReference type="ARBA" id="ARBA00022842"/>
    </source>
</evidence>
<proteinExistence type="inferred from homology"/>
<evidence type="ECO:0000256" key="5">
    <source>
        <dbReference type="ARBA" id="ARBA00022694"/>
    </source>
</evidence>
<organism evidence="14 15">
    <name type="scientific">Ornithinimicrobium ciconiae</name>
    <dbReference type="NCBI Taxonomy" id="2594265"/>
    <lineage>
        <taxon>Bacteria</taxon>
        <taxon>Bacillati</taxon>
        <taxon>Actinomycetota</taxon>
        <taxon>Actinomycetes</taxon>
        <taxon>Micrococcales</taxon>
        <taxon>Ornithinimicrobiaceae</taxon>
        <taxon>Ornithinimicrobium</taxon>
    </lineage>
</organism>
<dbReference type="NCBIfam" id="TIGR00174">
    <property type="entry name" value="miaA"/>
    <property type="match status" value="1"/>
</dbReference>
<evidence type="ECO:0000256" key="11">
    <source>
        <dbReference type="RuleBase" id="RU003783"/>
    </source>
</evidence>
<sequence>MVAIVGATATGKSDLGVALAQRLGGEIINADASQLYRGMDIGTAKLTCGEREGITHHQLDVLDVVEEASVAAYQVAARADLAAIRGRGHLPIIVGGSGLYVRALLDRLEIPPTDPQVRARWEAELAHAGVGALYARLRATDPEAADRIEPRNGRRIVRALEVIELTGRPFSATLPRREYAVPSLQLGLTAERAVLDTRISRRVDRMWEQGLVAEVRSLEGQGLRSGRTASRAIGYAQVLALLDGEADEGSARADTVAATRRLVRRQESWFRPDPRITWLPHDADDLLDRAVGAVLALQSHEP</sequence>
<keyword evidence="4 10" id="KW-0808">Transferase</keyword>
<evidence type="ECO:0000256" key="1">
    <source>
        <dbReference type="ARBA" id="ARBA00001946"/>
    </source>
</evidence>
<evidence type="ECO:0000256" key="4">
    <source>
        <dbReference type="ARBA" id="ARBA00022679"/>
    </source>
</evidence>
<evidence type="ECO:0000256" key="13">
    <source>
        <dbReference type="RuleBase" id="RU003785"/>
    </source>
</evidence>
<dbReference type="InterPro" id="IPR027417">
    <property type="entry name" value="P-loop_NTPase"/>
</dbReference>
<dbReference type="OrthoDB" id="9776390at2"/>
<protein>
    <recommendedName>
        <fullName evidence="10">tRNA dimethylallyltransferase</fullName>
        <ecNumber evidence="10">2.5.1.75</ecNumber>
    </recommendedName>
    <alternativeName>
        <fullName evidence="10">Dimethylallyl diphosphate:tRNA dimethylallyltransferase</fullName>
        <shortName evidence="10">DMAPP:tRNA dimethylallyltransferase</shortName>
        <shortName evidence="10">DMATase</shortName>
    </alternativeName>
    <alternativeName>
        <fullName evidence="10">Isopentenyl-diphosphate:tRNA isopentenyltransferase</fullName>
        <shortName evidence="10">IPP transferase</shortName>
        <shortName evidence="10">IPPT</shortName>
        <shortName evidence="10">IPTase</shortName>
    </alternativeName>
</protein>
<accession>A0A516GFX2</accession>
<comment type="similarity">
    <text evidence="3 10 13">Belongs to the IPP transferase family.</text>
</comment>
<gene>
    <name evidence="10 14" type="primary">miaA</name>
    <name evidence="14" type="ORF">FNH13_13470</name>
</gene>
<comment type="catalytic activity">
    <reaction evidence="9 10 11">
        <text>adenosine(37) in tRNA + dimethylallyl diphosphate = N(6)-dimethylallyladenosine(37) in tRNA + diphosphate</text>
        <dbReference type="Rhea" id="RHEA:26482"/>
        <dbReference type="Rhea" id="RHEA-COMP:10162"/>
        <dbReference type="Rhea" id="RHEA-COMP:10375"/>
        <dbReference type="ChEBI" id="CHEBI:33019"/>
        <dbReference type="ChEBI" id="CHEBI:57623"/>
        <dbReference type="ChEBI" id="CHEBI:74411"/>
        <dbReference type="ChEBI" id="CHEBI:74415"/>
        <dbReference type="EC" id="2.5.1.75"/>
    </reaction>
</comment>
<reference evidence="14 15" key="1">
    <citation type="submission" date="2019-07" db="EMBL/GenBank/DDBJ databases">
        <title>complete genome sequencing of Ornithinimicrobium sp. H23M54.</title>
        <authorList>
            <person name="Bae J.-W."/>
            <person name="Lee S.-Y."/>
        </authorList>
    </citation>
    <scope>NUCLEOTIDE SEQUENCE [LARGE SCALE GENOMIC DNA]</scope>
    <source>
        <strain evidence="14 15">H23M54</strain>
    </source>
</reference>
<dbReference type="AlphaFoldDB" id="A0A516GFX2"/>
<evidence type="ECO:0000313" key="15">
    <source>
        <dbReference type="Proteomes" id="UP000315395"/>
    </source>
</evidence>
<dbReference type="GO" id="GO:0006400">
    <property type="term" value="P:tRNA modification"/>
    <property type="evidence" value="ECO:0007669"/>
    <property type="project" value="TreeGrafter"/>
</dbReference>
<evidence type="ECO:0000256" key="6">
    <source>
        <dbReference type="ARBA" id="ARBA00022741"/>
    </source>
</evidence>
<evidence type="ECO:0000256" key="12">
    <source>
        <dbReference type="RuleBase" id="RU003784"/>
    </source>
</evidence>
<dbReference type="FunFam" id="1.10.20.140:FF:000001">
    <property type="entry name" value="tRNA dimethylallyltransferase"/>
    <property type="match status" value="1"/>
</dbReference>
<evidence type="ECO:0000256" key="7">
    <source>
        <dbReference type="ARBA" id="ARBA00022840"/>
    </source>
</evidence>
<dbReference type="GO" id="GO:0005524">
    <property type="term" value="F:ATP binding"/>
    <property type="evidence" value="ECO:0007669"/>
    <property type="project" value="UniProtKB-UniRule"/>
</dbReference>
<comment type="caution">
    <text evidence="10">Lacks conserved residue(s) required for the propagation of feature annotation.</text>
</comment>
<name>A0A516GFX2_9MICO</name>
<evidence type="ECO:0000256" key="10">
    <source>
        <dbReference type="HAMAP-Rule" id="MF_00185"/>
    </source>
</evidence>
<feature type="binding site" evidence="10">
    <location>
        <begin position="6"/>
        <end position="13"/>
    </location>
    <ligand>
        <name>ATP</name>
        <dbReference type="ChEBI" id="CHEBI:30616"/>
    </ligand>
</feature>
<dbReference type="Gene3D" id="3.40.50.300">
    <property type="entry name" value="P-loop containing nucleotide triphosphate hydrolases"/>
    <property type="match status" value="1"/>
</dbReference>
<evidence type="ECO:0000256" key="3">
    <source>
        <dbReference type="ARBA" id="ARBA00005842"/>
    </source>
</evidence>
<dbReference type="PANTHER" id="PTHR11088:SF60">
    <property type="entry name" value="TRNA DIMETHYLALLYLTRANSFERASE"/>
    <property type="match status" value="1"/>
</dbReference>
<dbReference type="InterPro" id="IPR018022">
    <property type="entry name" value="IPT"/>
</dbReference>
<dbReference type="InterPro" id="IPR039657">
    <property type="entry name" value="Dimethylallyltransferase"/>
</dbReference>
<evidence type="ECO:0000313" key="14">
    <source>
        <dbReference type="EMBL" id="QDO90412.1"/>
    </source>
</evidence>
<keyword evidence="15" id="KW-1185">Reference proteome</keyword>
<dbReference type="SUPFAM" id="SSF52540">
    <property type="entry name" value="P-loop containing nucleoside triphosphate hydrolases"/>
    <property type="match status" value="1"/>
</dbReference>
<dbReference type="GO" id="GO:0052381">
    <property type="term" value="F:tRNA dimethylallyltransferase activity"/>
    <property type="evidence" value="ECO:0007669"/>
    <property type="project" value="UniProtKB-UniRule"/>
</dbReference>
<dbReference type="PANTHER" id="PTHR11088">
    <property type="entry name" value="TRNA DIMETHYLALLYLTRANSFERASE"/>
    <property type="match status" value="1"/>
</dbReference>
<dbReference type="HAMAP" id="MF_00185">
    <property type="entry name" value="IPP_trans"/>
    <property type="match status" value="1"/>
</dbReference>
<comment type="cofactor">
    <cofactor evidence="1 10">
        <name>Mg(2+)</name>
        <dbReference type="ChEBI" id="CHEBI:18420"/>
    </cofactor>
</comment>
<feature type="site" description="Interaction with substrate tRNA" evidence="10">
    <location>
        <position position="118"/>
    </location>
</feature>
<feature type="binding site" evidence="10">
    <location>
        <begin position="8"/>
        <end position="13"/>
    </location>
    <ligand>
        <name>substrate</name>
    </ligand>
</feature>
<dbReference type="Proteomes" id="UP000315395">
    <property type="component" value="Chromosome"/>
</dbReference>
<evidence type="ECO:0000256" key="2">
    <source>
        <dbReference type="ARBA" id="ARBA00003213"/>
    </source>
</evidence>
<comment type="subunit">
    <text evidence="10">Monomer.</text>
</comment>
<evidence type="ECO:0000256" key="9">
    <source>
        <dbReference type="ARBA" id="ARBA00049563"/>
    </source>
</evidence>
<keyword evidence="5 10" id="KW-0819">tRNA processing</keyword>
<keyword evidence="8 10" id="KW-0460">Magnesium</keyword>
<dbReference type="Gene3D" id="1.10.20.140">
    <property type="match status" value="1"/>
</dbReference>
<keyword evidence="6 10" id="KW-0547">Nucleotide-binding</keyword>
<dbReference type="Pfam" id="PF01715">
    <property type="entry name" value="IPPT"/>
    <property type="match status" value="1"/>
</dbReference>
<dbReference type="KEGG" id="orz:FNH13_13470"/>
<feature type="site" description="Interaction with substrate tRNA" evidence="10">
    <location>
        <position position="97"/>
    </location>
</feature>
<keyword evidence="7 10" id="KW-0067">ATP-binding</keyword>
<dbReference type="EC" id="2.5.1.75" evidence="10"/>